<dbReference type="OMA" id="TLITHDS"/>
<dbReference type="AlphaFoldDB" id="A0AA38KUX8"/>
<keyword evidence="2" id="KW-1185">Reference proteome</keyword>
<protein>
    <submittedName>
        <fullName evidence="1">Uncharacterized protein</fullName>
    </submittedName>
</protein>
<reference evidence="1 2" key="1">
    <citation type="journal article" date="2021" name="Nat. Plants">
        <title>The Taxus genome provides insights into paclitaxel biosynthesis.</title>
        <authorList>
            <person name="Xiong X."/>
            <person name="Gou J."/>
            <person name="Liao Q."/>
            <person name="Li Y."/>
            <person name="Zhou Q."/>
            <person name="Bi G."/>
            <person name="Li C."/>
            <person name="Du R."/>
            <person name="Wang X."/>
            <person name="Sun T."/>
            <person name="Guo L."/>
            <person name="Liang H."/>
            <person name="Lu P."/>
            <person name="Wu Y."/>
            <person name="Zhang Z."/>
            <person name="Ro D.K."/>
            <person name="Shang Y."/>
            <person name="Huang S."/>
            <person name="Yan J."/>
        </authorList>
    </citation>
    <scope>NUCLEOTIDE SEQUENCE [LARGE SCALE GENOMIC DNA]</scope>
    <source>
        <strain evidence="1">Ta-2019</strain>
    </source>
</reference>
<dbReference type="EMBL" id="JAHRHJ020000007">
    <property type="protein sequence ID" value="KAH9308931.1"/>
    <property type="molecule type" value="Genomic_DNA"/>
</dbReference>
<dbReference type="PANTHER" id="PTHR34574:SF13">
    <property type="entry name" value="EF-HAND DOMAIN-CONTAINING PROTEIN"/>
    <property type="match status" value="1"/>
</dbReference>
<gene>
    <name evidence="1" type="ORF">KI387_036842</name>
</gene>
<accession>A0AA38KUX8</accession>
<comment type="caution">
    <text evidence="1">The sequence shown here is derived from an EMBL/GenBank/DDBJ whole genome shotgun (WGS) entry which is preliminary data.</text>
</comment>
<sequence length="271" mass="31074">MKLGRRWSLRPRQWPPLALPWRWRLDFPTWTMSTPSLSASTSTLLITFDGHLLHNYLLTPAFFTDAVAIFSRLSKTTDIKNALNKITMEQGMPPASHPWVMTNIVEEALRSCDQWPAMTETEFAEALRKVLMEVASRLKTRPLRMLHTITVYDGKSIFQFLNNKHRLEKALQMTWKSLPKEEHGKLSREYVRVALDMLAPPAGLPPWGALQQMDEVVSQILMKMEDGGVTLNRKEFKKLMIEILSSIMHSLETSPISLSSNTLITHDSPYT</sequence>
<proteinExistence type="predicted"/>
<name>A0AA38KUX8_TAXCH</name>
<dbReference type="Proteomes" id="UP000824469">
    <property type="component" value="Unassembled WGS sequence"/>
</dbReference>
<dbReference type="PANTHER" id="PTHR34574">
    <property type="entry name" value="CALCIUM-BINDING EF-HAND FAMILY PROTEIN-RELATED"/>
    <property type="match status" value="1"/>
</dbReference>
<organism evidence="1 2">
    <name type="scientific">Taxus chinensis</name>
    <name type="common">Chinese yew</name>
    <name type="synonym">Taxus wallichiana var. chinensis</name>
    <dbReference type="NCBI Taxonomy" id="29808"/>
    <lineage>
        <taxon>Eukaryota</taxon>
        <taxon>Viridiplantae</taxon>
        <taxon>Streptophyta</taxon>
        <taxon>Embryophyta</taxon>
        <taxon>Tracheophyta</taxon>
        <taxon>Spermatophyta</taxon>
        <taxon>Pinopsida</taxon>
        <taxon>Pinidae</taxon>
        <taxon>Conifers II</taxon>
        <taxon>Cupressales</taxon>
        <taxon>Taxaceae</taxon>
        <taxon>Taxus</taxon>
    </lineage>
</organism>
<evidence type="ECO:0000313" key="1">
    <source>
        <dbReference type="EMBL" id="KAH9308931.1"/>
    </source>
</evidence>
<evidence type="ECO:0000313" key="2">
    <source>
        <dbReference type="Proteomes" id="UP000824469"/>
    </source>
</evidence>